<comment type="caution">
    <text evidence="1">The sequence shown here is derived from an EMBL/GenBank/DDBJ whole genome shotgun (WGS) entry which is preliminary data.</text>
</comment>
<evidence type="ECO:0000313" key="1">
    <source>
        <dbReference type="EMBL" id="TLQ05822.1"/>
    </source>
</evidence>
<dbReference type="AlphaFoldDB" id="A0A5R9BZU1"/>
<sequence>MEVDIEPLPGSAVDAVHEACDLQLKERPALTALVKNRIDRLVNDPDLASDTGAFMDAAVDLLDTRLWSEFKIYIYRRYSDSREPVNDAFVQSGGSGAEKAQAMVLPLLLVPKMRLRQASKADAPHLVMFDEFADKLDPETARAFAQTIDRFGFNFIATMPAGAQTKILADGVANRAYEVLAPDRSDGKFHANQVHEVMQWRIPEGLEADYE</sequence>
<dbReference type="Pfam" id="PF13558">
    <property type="entry name" value="SbcC_Walker_B"/>
    <property type="match status" value="1"/>
</dbReference>
<name>A0A5R9BZU1_9LACO</name>
<dbReference type="OrthoDB" id="2329234at2"/>
<dbReference type="EMBL" id="VBTH01000001">
    <property type="protein sequence ID" value="TLQ05822.1"/>
    <property type="molecule type" value="Genomic_DNA"/>
</dbReference>
<evidence type="ECO:0000313" key="2">
    <source>
        <dbReference type="Proteomes" id="UP000305541"/>
    </source>
</evidence>
<organism evidence="1 2">
    <name type="scientific">Pediococcus stilesii</name>
    <dbReference type="NCBI Taxonomy" id="331679"/>
    <lineage>
        <taxon>Bacteria</taxon>
        <taxon>Bacillati</taxon>
        <taxon>Bacillota</taxon>
        <taxon>Bacilli</taxon>
        <taxon>Lactobacillales</taxon>
        <taxon>Lactobacillaceae</taxon>
        <taxon>Pediococcus</taxon>
    </lineage>
</organism>
<reference evidence="1 2" key="1">
    <citation type="submission" date="2019-05" db="EMBL/GenBank/DDBJ databases">
        <title>The metagenome of a microbial culture collection derived from dairy environment covers the genomic content of the human microbiome.</title>
        <authorList>
            <person name="Roder T."/>
            <person name="Wuthrich D."/>
            <person name="Sattari Z."/>
            <person name="Von Ah U."/>
            <person name="Bar C."/>
            <person name="Ronchi F."/>
            <person name="Macpherson A.J."/>
            <person name="Ganal-Vonarburg S.C."/>
            <person name="Bruggmann R."/>
            <person name="Vergeres G."/>
        </authorList>
    </citation>
    <scope>NUCLEOTIDE SEQUENCE [LARGE SCALE GENOMIC DNA]</scope>
    <source>
        <strain evidence="1 2">FAM 18815</strain>
    </source>
</reference>
<dbReference type="Proteomes" id="UP000305541">
    <property type="component" value="Unassembled WGS sequence"/>
</dbReference>
<accession>A0A5R9BZU1</accession>
<protein>
    <submittedName>
        <fullName evidence="1">Uncharacterized protein</fullName>
    </submittedName>
</protein>
<proteinExistence type="predicted"/>
<gene>
    <name evidence="1" type="ORF">FEZ51_00160</name>
</gene>